<dbReference type="KEGG" id="mng:MNEG_14658"/>
<feature type="compositionally biased region" description="Low complexity" evidence="1">
    <location>
        <begin position="122"/>
        <end position="136"/>
    </location>
</feature>
<name>A0A0D2MDK7_9CHLO</name>
<protein>
    <submittedName>
        <fullName evidence="2">Chlorophyllase I</fullName>
        <ecNumber evidence="2">3.1.1.14</ecNumber>
    </submittedName>
</protein>
<organism evidence="2 3">
    <name type="scientific">Monoraphidium neglectum</name>
    <dbReference type="NCBI Taxonomy" id="145388"/>
    <lineage>
        <taxon>Eukaryota</taxon>
        <taxon>Viridiplantae</taxon>
        <taxon>Chlorophyta</taxon>
        <taxon>core chlorophytes</taxon>
        <taxon>Chlorophyceae</taxon>
        <taxon>CS clade</taxon>
        <taxon>Sphaeropleales</taxon>
        <taxon>Selenastraceae</taxon>
        <taxon>Monoraphidium</taxon>
    </lineage>
</organism>
<keyword evidence="3" id="KW-1185">Reference proteome</keyword>
<dbReference type="RefSeq" id="XP_013892325.1">
    <property type="nucleotide sequence ID" value="XM_014036871.1"/>
</dbReference>
<dbReference type="AlphaFoldDB" id="A0A0D2MDK7"/>
<feature type="region of interest" description="Disordered" evidence="1">
    <location>
        <begin position="117"/>
        <end position="146"/>
    </location>
</feature>
<accession>A0A0D2MDK7</accession>
<keyword evidence="2" id="KW-0378">Hydrolase</keyword>
<evidence type="ECO:0000313" key="3">
    <source>
        <dbReference type="Proteomes" id="UP000054498"/>
    </source>
</evidence>
<evidence type="ECO:0000313" key="2">
    <source>
        <dbReference type="EMBL" id="KIY93305.1"/>
    </source>
</evidence>
<dbReference type="STRING" id="145388.A0A0D2MDK7"/>
<dbReference type="GO" id="GO:0015996">
    <property type="term" value="P:chlorophyll catabolic process"/>
    <property type="evidence" value="ECO:0007669"/>
    <property type="project" value="TreeGrafter"/>
</dbReference>
<dbReference type="PANTHER" id="PTHR33428:SF14">
    <property type="entry name" value="CARBOXYLESTERASE TYPE B DOMAIN-CONTAINING PROTEIN"/>
    <property type="match status" value="1"/>
</dbReference>
<dbReference type="EMBL" id="KK104878">
    <property type="protein sequence ID" value="KIY93305.1"/>
    <property type="molecule type" value="Genomic_DNA"/>
</dbReference>
<evidence type="ECO:0000256" key="1">
    <source>
        <dbReference type="SAM" id="MobiDB-lite"/>
    </source>
</evidence>
<gene>
    <name evidence="2" type="ORF">MNEG_14658</name>
</gene>
<dbReference type="GeneID" id="25732242"/>
<dbReference type="Proteomes" id="UP000054498">
    <property type="component" value="Unassembled WGS sequence"/>
</dbReference>
<feature type="compositionally biased region" description="Low complexity" evidence="1">
    <location>
        <begin position="175"/>
        <end position="185"/>
    </location>
</feature>
<proteinExistence type="predicted"/>
<dbReference type="GO" id="GO:0047746">
    <property type="term" value="F:chlorophyllase activity"/>
    <property type="evidence" value="ECO:0007669"/>
    <property type="project" value="UniProtKB-EC"/>
</dbReference>
<reference evidence="2 3" key="1">
    <citation type="journal article" date="2013" name="BMC Genomics">
        <title>Reconstruction of the lipid metabolism for the microalga Monoraphidium neglectum from its genome sequence reveals characteristics suitable for biofuel production.</title>
        <authorList>
            <person name="Bogen C."/>
            <person name="Al-Dilaimi A."/>
            <person name="Albersmeier A."/>
            <person name="Wichmann J."/>
            <person name="Grundmann M."/>
            <person name="Rupp O."/>
            <person name="Lauersen K.J."/>
            <person name="Blifernez-Klassen O."/>
            <person name="Kalinowski J."/>
            <person name="Goesmann A."/>
            <person name="Mussgnug J.H."/>
            <person name="Kruse O."/>
        </authorList>
    </citation>
    <scope>NUCLEOTIDE SEQUENCE [LARGE SCALE GENOMIC DNA]</scope>
    <source>
        <strain evidence="2 3">SAG 48.87</strain>
    </source>
</reference>
<sequence>MDPVDNTRQTPESAAYPSACKALAATNASVAIAGAGVIGATNPDGSNWRRFWASAGPGSWLSVISRAGHTKWLQGSRAECWCLDRAFSGGGAAREVVLAATAACMVAWFRQQLAEASMPHPQQQQRQQQQQQQGGREVNAESKALAQQPAARQVAVSAAATHGAAAVAPPPCAPGSPRGAPLPEALAPALGPLVEAAELVFSIKGGASATSHPLEA</sequence>
<dbReference type="OrthoDB" id="508050at2759"/>
<dbReference type="EC" id="3.1.1.14" evidence="2"/>
<feature type="region of interest" description="Disordered" evidence="1">
    <location>
        <begin position="166"/>
        <end position="185"/>
    </location>
</feature>
<dbReference type="PANTHER" id="PTHR33428">
    <property type="entry name" value="CHLOROPHYLLASE-2, CHLOROPLASTIC"/>
    <property type="match status" value="1"/>
</dbReference>